<evidence type="ECO:0000313" key="9">
    <source>
        <dbReference type="EMBL" id="EHI58808.1"/>
    </source>
</evidence>
<evidence type="ECO:0000256" key="2">
    <source>
        <dbReference type="ARBA" id="ARBA00007362"/>
    </source>
</evidence>
<dbReference type="AlphaFoldDB" id="G5II72"/>
<evidence type="ECO:0000256" key="1">
    <source>
        <dbReference type="ARBA" id="ARBA00004651"/>
    </source>
</evidence>
<comment type="similarity">
    <text evidence="2">Belongs to the EamA transporter family.</text>
</comment>
<accession>G5II72</accession>
<organism evidence="9 10">
    <name type="scientific">Hungatella hathewayi WAL-18680</name>
    <dbReference type="NCBI Taxonomy" id="742737"/>
    <lineage>
        <taxon>Bacteria</taxon>
        <taxon>Bacillati</taxon>
        <taxon>Bacillota</taxon>
        <taxon>Clostridia</taxon>
        <taxon>Lachnospirales</taxon>
        <taxon>Lachnospiraceae</taxon>
        <taxon>Hungatella</taxon>
    </lineage>
</organism>
<dbReference type="PANTHER" id="PTHR42920:SF5">
    <property type="entry name" value="EAMA DOMAIN-CONTAINING PROTEIN"/>
    <property type="match status" value="1"/>
</dbReference>
<feature type="domain" description="EamA" evidence="8">
    <location>
        <begin position="9"/>
        <end position="157"/>
    </location>
</feature>
<keyword evidence="5 7" id="KW-1133">Transmembrane helix</keyword>
<feature type="domain" description="EamA" evidence="8">
    <location>
        <begin position="168"/>
        <end position="300"/>
    </location>
</feature>
<feature type="transmembrane region" description="Helical" evidence="7">
    <location>
        <begin position="197"/>
        <end position="217"/>
    </location>
</feature>
<feature type="transmembrane region" description="Helical" evidence="7">
    <location>
        <begin position="223"/>
        <end position="247"/>
    </location>
</feature>
<dbReference type="InterPro" id="IPR000620">
    <property type="entry name" value="EamA_dom"/>
</dbReference>
<feature type="transmembrane region" description="Helical" evidence="7">
    <location>
        <begin position="171"/>
        <end position="190"/>
    </location>
</feature>
<evidence type="ECO:0000256" key="7">
    <source>
        <dbReference type="SAM" id="Phobius"/>
    </source>
</evidence>
<feature type="transmembrane region" description="Helical" evidence="7">
    <location>
        <begin position="259"/>
        <end position="279"/>
    </location>
</feature>
<evidence type="ECO:0000256" key="6">
    <source>
        <dbReference type="ARBA" id="ARBA00023136"/>
    </source>
</evidence>
<dbReference type="Pfam" id="PF00892">
    <property type="entry name" value="EamA"/>
    <property type="match status" value="2"/>
</dbReference>
<gene>
    <name evidence="9" type="ORF">HMPREF9473_03200</name>
</gene>
<keyword evidence="10" id="KW-1185">Reference proteome</keyword>
<dbReference type="EMBL" id="ADLN01000084">
    <property type="protein sequence ID" value="EHI58808.1"/>
    <property type="molecule type" value="Genomic_DNA"/>
</dbReference>
<feature type="transmembrane region" description="Helical" evidence="7">
    <location>
        <begin position="141"/>
        <end position="165"/>
    </location>
</feature>
<dbReference type="RefSeq" id="WP_006781179.1">
    <property type="nucleotide sequence ID" value="NZ_CP040506.1"/>
</dbReference>
<name>G5II72_9FIRM</name>
<feature type="transmembrane region" description="Helical" evidence="7">
    <location>
        <begin position="37"/>
        <end position="56"/>
    </location>
</feature>
<feature type="transmembrane region" description="Helical" evidence="7">
    <location>
        <begin position="117"/>
        <end position="134"/>
    </location>
</feature>
<dbReference type="SUPFAM" id="SSF103481">
    <property type="entry name" value="Multidrug resistance efflux transporter EmrE"/>
    <property type="match status" value="2"/>
</dbReference>
<feature type="transmembrane region" description="Helical" evidence="7">
    <location>
        <begin position="86"/>
        <end position="105"/>
    </location>
</feature>
<keyword evidence="6 7" id="KW-0472">Membrane</keyword>
<dbReference type="HOGENOM" id="CLU_033863_21_2_9"/>
<protein>
    <recommendedName>
        <fullName evidence="8">EamA domain-containing protein</fullName>
    </recommendedName>
</protein>
<dbReference type="InterPro" id="IPR037185">
    <property type="entry name" value="EmrE-like"/>
</dbReference>
<reference evidence="9 10" key="1">
    <citation type="submission" date="2011-08" db="EMBL/GenBank/DDBJ databases">
        <title>The Genome Sequence of Clostridium hathewayi WAL-18680.</title>
        <authorList>
            <consortium name="The Broad Institute Genome Sequencing Platform"/>
            <person name="Earl A."/>
            <person name="Ward D."/>
            <person name="Feldgarden M."/>
            <person name="Gevers D."/>
            <person name="Finegold S.M."/>
            <person name="Summanen P.H."/>
            <person name="Molitoris D.R."/>
            <person name="Song M."/>
            <person name="Daigneault M."/>
            <person name="Allen-Vercoe E."/>
            <person name="Young S.K."/>
            <person name="Zeng Q."/>
            <person name="Gargeya S."/>
            <person name="Fitzgerald M."/>
            <person name="Haas B."/>
            <person name="Abouelleil A."/>
            <person name="Alvarado L."/>
            <person name="Arachchi H.M."/>
            <person name="Berlin A."/>
            <person name="Brown A."/>
            <person name="Chapman S.B."/>
            <person name="Chen Z."/>
            <person name="Dunbar C."/>
            <person name="Freedman E."/>
            <person name="Gearin G."/>
            <person name="Gellesch M."/>
            <person name="Goldberg J."/>
            <person name="Griggs A."/>
            <person name="Gujja S."/>
            <person name="Heiman D."/>
            <person name="Howarth C."/>
            <person name="Larson L."/>
            <person name="Lui A."/>
            <person name="MacDonald P.J.P."/>
            <person name="Montmayeur A."/>
            <person name="Murphy C."/>
            <person name="Neiman D."/>
            <person name="Pearson M."/>
            <person name="Priest M."/>
            <person name="Roberts A."/>
            <person name="Saif S."/>
            <person name="Shea T."/>
            <person name="Shenoy N."/>
            <person name="Sisk P."/>
            <person name="Stolte C."/>
            <person name="Sykes S."/>
            <person name="Wortman J."/>
            <person name="Nusbaum C."/>
            <person name="Birren B."/>
        </authorList>
    </citation>
    <scope>NUCLEOTIDE SEQUENCE [LARGE SCALE GENOMIC DNA]</scope>
    <source>
        <strain evidence="9 10">WAL-18680</strain>
    </source>
</reference>
<evidence type="ECO:0000259" key="8">
    <source>
        <dbReference type="Pfam" id="PF00892"/>
    </source>
</evidence>
<keyword evidence="3" id="KW-1003">Cell membrane</keyword>
<dbReference type="InterPro" id="IPR051258">
    <property type="entry name" value="Diverse_Substrate_Transporter"/>
</dbReference>
<evidence type="ECO:0000256" key="4">
    <source>
        <dbReference type="ARBA" id="ARBA00022692"/>
    </source>
</evidence>
<proteinExistence type="inferred from homology"/>
<comment type="subcellular location">
    <subcellularLocation>
        <location evidence="1">Cell membrane</location>
        <topology evidence="1">Multi-pass membrane protein</topology>
    </subcellularLocation>
</comment>
<dbReference type="PANTHER" id="PTHR42920">
    <property type="entry name" value="OS03G0707200 PROTEIN-RELATED"/>
    <property type="match status" value="1"/>
</dbReference>
<keyword evidence="4 7" id="KW-0812">Transmembrane</keyword>
<dbReference type="Gene3D" id="1.10.3730.20">
    <property type="match status" value="1"/>
</dbReference>
<evidence type="ECO:0000256" key="5">
    <source>
        <dbReference type="ARBA" id="ARBA00022989"/>
    </source>
</evidence>
<comment type="caution">
    <text evidence="9">The sequence shown here is derived from an EMBL/GenBank/DDBJ whole genome shotgun (WGS) entry which is preliminary data.</text>
</comment>
<evidence type="ECO:0000313" key="10">
    <source>
        <dbReference type="Proteomes" id="UP000005384"/>
    </source>
</evidence>
<dbReference type="Proteomes" id="UP000005384">
    <property type="component" value="Unassembled WGS sequence"/>
</dbReference>
<sequence length="319" mass="34499">MDRKKVRSNFMLVLTAFIWGLAFVAQSVGMDYVKPFTFNAARFFIGGVVLIPLIFVMKKQGEKTPVEMDDPMSAQNNREMAQRRKMGIVGGICCGTALFVASAFQQFGVAQTSVGKAGFITALYIIIVPILGIFMKRKVAVTVWVSVVIATVGMYLLCMSGGSMAVSRGDLLVFICSVCFSFHILVIDYFSPKADGVFLSCVQFFTAGVMAVVPALILEHPTMASLIAAWAPVLYAGVMSCGVAYTLQVVAQKDTDPVVASLILSLESVFSLLAGWVLLGQKLSPKELFGCVLVFAAILLAQLPEEVFGRKKADEVNLQ</sequence>
<evidence type="ECO:0000256" key="3">
    <source>
        <dbReference type="ARBA" id="ARBA00022475"/>
    </source>
</evidence>
<dbReference type="GO" id="GO:0005886">
    <property type="term" value="C:plasma membrane"/>
    <property type="evidence" value="ECO:0007669"/>
    <property type="project" value="UniProtKB-SubCell"/>
</dbReference>
<dbReference type="PATRIC" id="fig|742737.3.peg.3176"/>
<dbReference type="OrthoDB" id="9804865at2"/>